<keyword evidence="1 10" id="KW-1003">Cell membrane</keyword>
<evidence type="ECO:0000256" key="1">
    <source>
        <dbReference type="ARBA" id="ARBA00022475"/>
    </source>
</evidence>
<dbReference type="EMBL" id="JAJEQN010000004">
    <property type="protein sequence ID" value="MCC2220539.1"/>
    <property type="molecule type" value="Genomic_DNA"/>
</dbReference>
<evidence type="ECO:0000256" key="10">
    <source>
        <dbReference type="HAMAP-Rule" id="MF_01043"/>
    </source>
</evidence>
<reference evidence="11 12" key="1">
    <citation type="submission" date="2021-10" db="EMBL/GenBank/DDBJ databases">
        <title>Anaerobic single-cell dispensing facilitates the cultivation of human gut bacteria.</title>
        <authorList>
            <person name="Afrizal A."/>
        </authorList>
    </citation>
    <scope>NUCLEOTIDE SEQUENCE [LARGE SCALE GENOMIC DNA]</scope>
    <source>
        <strain evidence="11 12">CLA-AA-H224</strain>
    </source>
</reference>
<dbReference type="SMART" id="SM01207">
    <property type="entry name" value="G3P_acyltransf"/>
    <property type="match status" value="1"/>
</dbReference>
<dbReference type="PANTHER" id="PTHR30309">
    <property type="entry name" value="INNER MEMBRANE PROTEIN YGIH"/>
    <property type="match status" value="1"/>
</dbReference>
<dbReference type="RefSeq" id="WP_066564059.1">
    <property type="nucleotide sequence ID" value="NZ_JAJEQN010000004.1"/>
</dbReference>
<evidence type="ECO:0000313" key="12">
    <source>
        <dbReference type="Proteomes" id="UP001198200"/>
    </source>
</evidence>
<comment type="subcellular location">
    <subcellularLocation>
        <location evidence="10">Cell membrane</location>
        <topology evidence="10">Multi-pass membrane protein</topology>
    </subcellularLocation>
</comment>
<accession>A0AAE3JBA4</accession>
<evidence type="ECO:0000256" key="3">
    <source>
        <dbReference type="ARBA" id="ARBA00022679"/>
    </source>
</evidence>
<dbReference type="EC" id="2.3.1.275" evidence="10"/>
<name>A0AAE3JBA4_9FIRM</name>
<keyword evidence="12" id="KW-1185">Reference proteome</keyword>
<comment type="subunit">
    <text evidence="10">Probably interacts with PlsX.</text>
</comment>
<dbReference type="NCBIfam" id="TIGR00023">
    <property type="entry name" value="glycerol-3-phosphate 1-O-acyltransferase PlsY"/>
    <property type="match status" value="1"/>
</dbReference>
<comment type="caution">
    <text evidence="11">The sequence shown here is derived from an EMBL/GenBank/DDBJ whole genome shotgun (WGS) entry which is preliminary data.</text>
</comment>
<dbReference type="GO" id="GO:0043772">
    <property type="term" value="F:acyl-phosphate glycerol-3-phosphate acyltransferase activity"/>
    <property type="evidence" value="ECO:0007669"/>
    <property type="project" value="UniProtKB-UniRule"/>
</dbReference>
<comment type="catalytic activity">
    <reaction evidence="10">
        <text>an acyl phosphate + sn-glycerol 3-phosphate = a 1-acyl-sn-glycero-3-phosphate + phosphate</text>
        <dbReference type="Rhea" id="RHEA:34075"/>
        <dbReference type="ChEBI" id="CHEBI:43474"/>
        <dbReference type="ChEBI" id="CHEBI:57597"/>
        <dbReference type="ChEBI" id="CHEBI:57970"/>
        <dbReference type="ChEBI" id="CHEBI:59918"/>
        <dbReference type="EC" id="2.3.1.275"/>
    </reaction>
</comment>
<keyword evidence="4 10" id="KW-0812">Transmembrane</keyword>
<comment type="similarity">
    <text evidence="10">Belongs to the PlsY family.</text>
</comment>
<sequence length="212" mass="22857">MIRVLLLVIGYCLGMIQTGYLYGRMKGIDIRKAGSGNSGATNSLRVLGKKAGLIVFAVDLCKCFIPCLIVKAWAVSSGQQHMEDIYMLYLAFGVILGHNYPCYLNFKGGKGISSTSGFILAFDLRIAAVCLAAFSVIVGTTRYVSLGSLTVVSICFVMGVIFGVNGMLSVEPANMAEFIILLALITIQAYIRHRANIKRLLSGTENKIGAKK</sequence>
<keyword evidence="6 10" id="KW-0443">Lipid metabolism</keyword>
<organism evidence="11 12">
    <name type="scientific">Anthropogastromicrobium aceti</name>
    <dbReference type="NCBI Taxonomy" id="2981768"/>
    <lineage>
        <taxon>Bacteria</taxon>
        <taxon>Bacillati</taxon>
        <taxon>Bacillota</taxon>
        <taxon>Clostridia</taxon>
        <taxon>Lachnospirales</taxon>
        <taxon>Lachnospiraceae</taxon>
        <taxon>Anthropogastromicrobium</taxon>
    </lineage>
</organism>
<keyword evidence="5 10" id="KW-1133">Transmembrane helix</keyword>
<evidence type="ECO:0000256" key="5">
    <source>
        <dbReference type="ARBA" id="ARBA00022989"/>
    </source>
</evidence>
<keyword evidence="8 10" id="KW-0594">Phospholipid biosynthesis</keyword>
<dbReference type="AlphaFoldDB" id="A0AAE3JBA4"/>
<dbReference type="GO" id="GO:0008654">
    <property type="term" value="P:phospholipid biosynthetic process"/>
    <property type="evidence" value="ECO:0007669"/>
    <property type="project" value="UniProtKB-UniRule"/>
</dbReference>
<dbReference type="InterPro" id="IPR003811">
    <property type="entry name" value="G3P_acylTferase_PlsY"/>
</dbReference>
<evidence type="ECO:0000256" key="2">
    <source>
        <dbReference type="ARBA" id="ARBA00022516"/>
    </source>
</evidence>
<feature type="transmembrane region" description="Helical" evidence="10">
    <location>
        <begin position="118"/>
        <end position="137"/>
    </location>
</feature>
<feature type="transmembrane region" description="Helical" evidence="10">
    <location>
        <begin position="6"/>
        <end position="23"/>
    </location>
</feature>
<evidence type="ECO:0000256" key="4">
    <source>
        <dbReference type="ARBA" id="ARBA00022692"/>
    </source>
</evidence>
<keyword evidence="2 10" id="KW-0444">Lipid biosynthesis</keyword>
<comment type="pathway">
    <text evidence="10">Lipid metabolism; phospholipid metabolism.</text>
</comment>
<evidence type="ECO:0000256" key="9">
    <source>
        <dbReference type="ARBA" id="ARBA00023264"/>
    </source>
</evidence>
<feature type="transmembrane region" description="Helical" evidence="10">
    <location>
        <begin position="175"/>
        <end position="191"/>
    </location>
</feature>
<evidence type="ECO:0000256" key="8">
    <source>
        <dbReference type="ARBA" id="ARBA00023209"/>
    </source>
</evidence>
<protein>
    <recommendedName>
        <fullName evidence="10">Glycerol-3-phosphate acyltransferase</fullName>
    </recommendedName>
    <alternativeName>
        <fullName evidence="10">Acyl-PO4 G3P acyltransferase</fullName>
    </alternativeName>
    <alternativeName>
        <fullName evidence="10">Acyl-phosphate--glycerol-3-phosphate acyltransferase</fullName>
    </alternativeName>
    <alternativeName>
        <fullName evidence="10">G3P acyltransferase</fullName>
        <shortName evidence="10">GPAT</shortName>
        <ecNumber evidence="10">2.3.1.275</ecNumber>
    </alternativeName>
    <alternativeName>
        <fullName evidence="10">Lysophosphatidic acid synthase</fullName>
        <shortName evidence="10">LPA synthase</shortName>
    </alternativeName>
</protein>
<evidence type="ECO:0000256" key="7">
    <source>
        <dbReference type="ARBA" id="ARBA00023136"/>
    </source>
</evidence>
<keyword evidence="9 10" id="KW-1208">Phospholipid metabolism</keyword>
<dbReference type="Pfam" id="PF02660">
    <property type="entry name" value="G3P_acyltransf"/>
    <property type="match status" value="1"/>
</dbReference>
<proteinExistence type="inferred from homology"/>
<feature type="transmembrane region" description="Helical" evidence="10">
    <location>
        <begin position="143"/>
        <end position="163"/>
    </location>
</feature>
<feature type="transmembrane region" description="Helical" evidence="10">
    <location>
        <begin position="86"/>
        <end position="106"/>
    </location>
</feature>
<dbReference type="PANTHER" id="PTHR30309:SF0">
    <property type="entry name" value="GLYCEROL-3-PHOSPHATE ACYLTRANSFERASE-RELATED"/>
    <property type="match status" value="1"/>
</dbReference>
<evidence type="ECO:0000313" key="11">
    <source>
        <dbReference type="EMBL" id="MCC2220539.1"/>
    </source>
</evidence>
<keyword evidence="3 10" id="KW-0808">Transferase</keyword>
<dbReference type="GO" id="GO:0005886">
    <property type="term" value="C:plasma membrane"/>
    <property type="evidence" value="ECO:0007669"/>
    <property type="project" value="UniProtKB-SubCell"/>
</dbReference>
<dbReference type="HAMAP" id="MF_01043">
    <property type="entry name" value="PlsY"/>
    <property type="match status" value="1"/>
</dbReference>
<comment type="function">
    <text evidence="10">Catalyzes the transfer of an acyl group from acyl-phosphate (acyl-PO(4)) to glycerol-3-phosphate (G3P) to form lysophosphatidic acid (LPA). This enzyme utilizes acyl-phosphate as fatty acyl donor, but not acyl-CoA or acyl-ACP.</text>
</comment>
<evidence type="ECO:0000256" key="6">
    <source>
        <dbReference type="ARBA" id="ARBA00023098"/>
    </source>
</evidence>
<gene>
    <name evidence="10 11" type="primary">plsY</name>
    <name evidence="11" type="ORF">LKD48_02585</name>
</gene>
<keyword evidence="7 10" id="KW-0472">Membrane</keyword>
<keyword evidence="11" id="KW-0012">Acyltransferase</keyword>
<dbReference type="Proteomes" id="UP001198200">
    <property type="component" value="Unassembled WGS sequence"/>
</dbReference>